<evidence type="ECO:0000256" key="6">
    <source>
        <dbReference type="SAM" id="Phobius"/>
    </source>
</evidence>
<feature type="transmembrane region" description="Helical" evidence="6">
    <location>
        <begin position="178"/>
        <end position="198"/>
    </location>
</feature>
<feature type="transmembrane region" description="Helical" evidence="6">
    <location>
        <begin position="87"/>
        <end position="110"/>
    </location>
</feature>
<dbReference type="PANTHER" id="PTHR30250:SF28">
    <property type="entry name" value="POLYSACCHARIDE BIOSYNTHESIS PROTEIN"/>
    <property type="match status" value="1"/>
</dbReference>
<reference evidence="8" key="1">
    <citation type="journal article" date="2019" name="Int. J. Syst. Evol. Microbiol.">
        <title>The Global Catalogue of Microorganisms (GCM) 10K type strain sequencing project: providing services to taxonomists for standard genome sequencing and annotation.</title>
        <authorList>
            <consortium name="The Broad Institute Genomics Platform"/>
            <consortium name="The Broad Institute Genome Sequencing Center for Infectious Disease"/>
            <person name="Wu L."/>
            <person name="Ma J."/>
        </authorList>
    </citation>
    <scope>NUCLEOTIDE SEQUENCE [LARGE SCALE GENOMIC DNA]</scope>
    <source>
        <strain evidence="8">KCTC 62784</strain>
    </source>
</reference>
<feature type="transmembrane region" description="Helical" evidence="6">
    <location>
        <begin position="151"/>
        <end position="172"/>
    </location>
</feature>
<feature type="transmembrane region" description="Helical" evidence="6">
    <location>
        <begin position="306"/>
        <end position="330"/>
    </location>
</feature>
<evidence type="ECO:0000256" key="4">
    <source>
        <dbReference type="ARBA" id="ARBA00022989"/>
    </source>
</evidence>
<dbReference type="InterPro" id="IPR050833">
    <property type="entry name" value="Poly_Biosynth_Transport"/>
</dbReference>
<organism evidence="7 8">
    <name type="scientific">Vibrio zhugei</name>
    <dbReference type="NCBI Taxonomy" id="2479546"/>
    <lineage>
        <taxon>Bacteria</taxon>
        <taxon>Pseudomonadati</taxon>
        <taxon>Pseudomonadota</taxon>
        <taxon>Gammaproteobacteria</taxon>
        <taxon>Vibrionales</taxon>
        <taxon>Vibrionaceae</taxon>
        <taxon>Vibrio</taxon>
    </lineage>
</organism>
<keyword evidence="5 6" id="KW-0472">Membrane</keyword>
<feature type="transmembrane region" description="Helical" evidence="6">
    <location>
        <begin position="53"/>
        <end position="75"/>
    </location>
</feature>
<evidence type="ECO:0000256" key="1">
    <source>
        <dbReference type="ARBA" id="ARBA00004651"/>
    </source>
</evidence>
<keyword evidence="4 6" id="KW-1133">Transmembrane helix</keyword>
<evidence type="ECO:0000256" key="2">
    <source>
        <dbReference type="ARBA" id="ARBA00022475"/>
    </source>
</evidence>
<evidence type="ECO:0000313" key="8">
    <source>
        <dbReference type="Proteomes" id="UP001595384"/>
    </source>
</evidence>
<evidence type="ECO:0000313" key="7">
    <source>
        <dbReference type="EMBL" id="MFC3024830.1"/>
    </source>
</evidence>
<evidence type="ECO:0000256" key="5">
    <source>
        <dbReference type="ARBA" id="ARBA00023136"/>
    </source>
</evidence>
<dbReference type="PANTHER" id="PTHR30250">
    <property type="entry name" value="PST FAMILY PREDICTED COLANIC ACID TRANSPORTER"/>
    <property type="match status" value="1"/>
</dbReference>
<keyword evidence="3 6" id="KW-0812">Transmembrane</keyword>
<feature type="transmembrane region" description="Helical" evidence="6">
    <location>
        <begin position="395"/>
        <end position="417"/>
    </location>
</feature>
<accession>A0ABV7CDU3</accession>
<dbReference type="Pfam" id="PF13440">
    <property type="entry name" value="Polysacc_synt_3"/>
    <property type="match status" value="1"/>
</dbReference>
<name>A0ABV7CDU3_9VIBR</name>
<feature type="transmembrane region" description="Helical" evidence="6">
    <location>
        <begin position="122"/>
        <end position="139"/>
    </location>
</feature>
<keyword evidence="2" id="KW-1003">Cell membrane</keyword>
<gene>
    <name evidence="7" type="ORF">ACFODT_13490</name>
</gene>
<dbReference type="RefSeq" id="WP_123015140.1">
    <property type="nucleotide sequence ID" value="NZ_AP024911.1"/>
</dbReference>
<proteinExistence type="predicted"/>
<feature type="transmembrane region" description="Helical" evidence="6">
    <location>
        <begin position="342"/>
        <end position="363"/>
    </location>
</feature>
<keyword evidence="8" id="KW-1185">Reference proteome</keyword>
<dbReference type="EMBL" id="JBHRSE010000089">
    <property type="protein sequence ID" value="MFC3024830.1"/>
    <property type="molecule type" value="Genomic_DNA"/>
</dbReference>
<comment type="caution">
    <text evidence="7">The sequence shown here is derived from an EMBL/GenBank/DDBJ whole genome shotgun (WGS) entry which is preliminary data.</text>
</comment>
<sequence length="424" mass="47357">MKKKINLIRESKFIKNILLAIMGTAGAQAITMLFSPVITRLYGVESFGLLGTFTAILTVLIPISALSYPIAIVLSKEDNEAENIAKISVIISILISISSALFIIVFSDYIVRSLNIEYLRDYLIIIPIALFFSALKQILEQWLIRNKLFRITAQVAVYQSLFLNIVKTFFGWFSPSGFVLIIITSLGYFTYATLLFIVGGNNSKLIKKISLNKSEFKSVTYKYKDFPLYRAPQQFINALSQSLPTLMLASFFGSKSVGFYALSRMIMGIPSMLGKSVGDVFYPQVTGAINQGKNVSKLLIQATSSLFFIGLIPFSIVILFGPWLFSFVFGADWIIAGEYSQWLSLAMFFSFINRPAVSTLAALRLQKFFLVYEIVSAIVRFTAISLGFYLYKSDIFAVAAFSCSGVVLNIFLIFYTITKSKAKT</sequence>
<evidence type="ECO:0000256" key="3">
    <source>
        <dbReference type="ARBA" id="ARBA00022692"/>
    </source>
</evidence>
<comment type="subcellular location">
    <subcellularLocation>
        <location evidence="1">Cell membrane</location>
        <topology evidence="1">Multi-pass membrane protein</topology>
    </subcellularLocation>
</comment>
<feature type="transmembrane region" description="Helical" evidence="6">
    <location>
        <begin position="370"/>
        <end position="389"/>
    </location>
</feature>
<protein>
    <submittedName>
        <fullName evidence="7">Lipopolysaccharide biosynthesis protein</fullName>
    </submittedName>
</protein>
<dbReference type="Proteomes" id="UP001595384">
    <property type="component" value="Unassembled WGS sequence"/>
</dbReference>